<dbReference type="AlphaFoldDB" id="A0A2N9HGF6"/>
<dbReference type="GO" id="GO:0045893">
    <property type="term" value="P:positive regulation of DNA-templated transcription"/>
    <property type="evidence" value="ECO:0007669"/>
    <property type="project" value="TreeGrafter"/>
</dbReference>
<dbReference type="Pfam" id="PF03195">
    <property type="entry name" value="LOB"/>
    <property type="match status" value="1"/>
</dbReference>
<dbReference type="InterPro" id="IPR004883">
    <property type="entry name" value="LOB"/>
</dbReference>
<dbReference type="EMBL" id="OIVN01003369">
    <property type="protein sequence ID" value="SPD10781.1"/>
    <property type="molecule type" value="Genomic_DNA"/>
</dbReference>
<organism evidence="3">
    <name type="scientific">Fagus sylvatica</name>
    <name type="common">Beechnut</name>
    <dbReference type="NCBI Taxonomy" id="28930"/>
    <lineage>
        <taxon>Eukaryota</taxon>
        <taxon>Viridiplantae</taxon>
        <taxon>Streptophyta</taxon>
        <taxon>Embryophyta</taxon>
        <taxon>Tracheophyta</taxon>
        <taxon>Spermatophyta</taxon>
        <taxon>Magnoliopsida</taxon>
        <taxon>eudicotyledons</taxon>
        <taxon>Gunneridae</taxon>
        <taxon>Pentapetalae</taxon>
        <taxon>rosids</taxon>
        <taxon>fabids</taxon>
        <taxon>Fagales</taxon>
        <taxon>Fagaceae</taxon>
        <taxon>Fagus</taxon>
    </lineage>
</organism>
<feature type="domain" description="LOB" evidence="2">
    <location>
        <begin position="15"/>
        <end position="117"/>
    </location>
</feature>
<dbReference type="PANTHER" id="PTHR31529:SF23">
    <property type="entry name" value="LOB DOMAIN-CONTAINING PROTEIN 16"/>
    <property type="match status" value="1"/>
</dbReference>
<protein>
    <recommendedName>
        <fullName evidence="2">LOB domain-containing protein</fullName>
    </recommendedName>
</protein>
<comment type="similarity">
    <text evidence="1">Belongs to the LOB domain-containing protein family.</text>
</comment>
<reference evidence="3" key="1">
    <citation type="submission" date="2018-02" db="EMBL/GenBank/DDBJ databases">
        <authorList>
            <person name="Cohen D.B."/>
            <person name="Kent A.D."/>
        </authorList>
    </citation>
    <scope>NUCLEOTIDE SEQUENCE</scope>
</reference>
<sequence>MASGAGTTTATGTGSPCGACKFLRRKCATDCIFAPYFCTEQGPARFAAIHKVFGASNVSKLLLHVPVHDRCEAVVTIAYEAQARIRDPVYGCVAHIFALQQQVACLQAQLLQVKAQLAQSLVDPRNIENQWTGNVGAGAMAPAYPNYMNSISPQSSLESIEHSNDGMYMQEIQSREDCSVQPCSRKRPIYNNDLGELQELALRMMRN</sequence>
<dbReference type="PROSITE" id="PS50891">
    <property type="entry name" value="LOB"/>
    <property type="match status" value="1"/>
</dbReference>
<dbReference type="PANTHER" id="PTHR31529">
    <property type="entry name" value="LOB DOMAIN CONTAINING PROTEIN"/>
    <property type="match status" value="1"/>
</dbReference>
<evidence type="ECO:0000313" key="3">
    <source>
        <dbReference type="EMBL" id="SPD10781.1"/>
    </source>
</evidence>
<accession>A0A2N9HGF6</accession>
<evidence type="ECO:0000256" key="1">
    <source>
        <dbReference type="ARBA" id="ARBA00005474"/>
    </source>
</evidence>
<gene>
    <name evidence="3" type="ORF">FSB_LOCUS38663</name>
</gene>
<name>A0A2N9HGF6_FAGSY</name>
<proteinExistence type="inferred from homology"/>
<dbReference type="GO" id="GO:0005634">
    <property type="term" value="C:nucleus"/>
    <property type="evidence" value="ECO:0007669"/>
    <property type="project" value="TreeGrafter"/>
</dbReference>
<dbReference type="GO" id="GO:0009755">
    <property type="term" value="P:hormone-mediated signaling pathway"/>
    <property type="evidence" value="ECO:0007669"/>
    <property type="project" value="TreeGrafter"/>
</dbReference>
<evidence type="ECO:0000259" key="2">
    <source>
        <dbReference type="PROSITE" id="PS50891"/>
    </source>
</evidence>